<keyword evidence="1" id="KW-1133">Transmembrane helix</keyword>
<name>A0A9X8YLP5_SERMA</name>
<protein>
    <submittedName>
        <fullName evidence="2">Uncharacterized protein</fullName>
    </submittedName>
</protein>
<evidence type="ECO:0000313" key="2">
    <source>
        <dbReference type="EMBL" id="TFU35415.1"/>
    </source>
</evidence>
<sequence>MVEGAINFRFAFAGVALLSVAGVRRKRRRFIERSRSYTILEAGSFTPNGARGGGWINDPLSTGCWFSTAVPFWRTFFCYFPSCLSVTYQVR</sequence>
<keyword evidence="1" id="KW-0472">Membrane</keyword>
<dbReference type="EMBL" id="SPSG01004490">
    <property type="protein sequence ID" value="TFU35415.1"/>
    <property type="molecule type" value="Genomic_DNA"/>
</dbReference>
<organism evidence="2">
    <name type="scientific">Serratia marcescens</name>
    <dbReference type="NCBI Taxonomy" id="615"/>
    <lineage>
        <taxon>Bacteria</taxon>
        <taxon>Pseudomonadati</taxon>
        <taxon>Pseudomonadota</taxon>
        <taxon>Gammaproteobacteria</taxon>
        <taxon>Enterobacterales</taxon>
        <taxon>Yersiniaceae</taxon>
        <taxon>Serratia</taxon>
    </lineage>
</organism>
<gene>
    <name evidence="2" type="ORF">E0L31_31765</name>
</gene>
<keyword evidence="1" id="KW-0812">Transmembrane</keyword>
<dbReference type="AlphaFoldDB" id="A0A9X8YLP5"/>
<reference evidence="2" key="1">
    <citation type="submission" date="2019-03" db="EMBL/GenBank/DDBJ databases">
        <title>Serratia marcescens strain N2 draft genome.</title>
        <authorList>
            <person name="Yassin A."/>
            <person name="El-Kenawy N."/>
            <person name="Youssef N.H."/>
        </authorList>
    </citation>
    <scope>NUCLEOTIDE SEQUENCE [LARGE SCALE GENOMIC DNA]</scope>
    <source>
        <strain evidence="2">N2</strain>
    </source>
</reference>
<accession>A0A9X8YLP5</accession>
<comment type="caution">
    <text evidence="2">The sequence shown here is derived from an EMBL/GenBank/DDBJ whole genome shotgun (WGS) entry which is preliminary data.</text>
</comment>
<proteinExistence type="predicted"/>
<feature type="transmembrane region" description="Helical" evidence="1">
    <location>
        <begin position="6"/>
        <end position="23"/>
    </location>
</feature>
<evidence type="ECO:0000256" key="1">
    <source>
        <dbReference type="SAM" id="Phobius"/>
    </source>
</evidence>